<dbReference type="InterPro" id="IPR050331">
    <property type="entry name" value="Zinc_finger"/>
</dbReference>
<sequence length="327" mass="34040">MLPGVPGRFFSVCRFGSCRTPRLSPLGGSLGVLVAIAQYGQGRTLVLGTPGEQRRGTPGTPRVGRAERGDPRAGGSLAGCKGGEPGEEGPLGSQSRASGEKGPHGPTKAPGISLSGILEKGEPLEDGIGQEKPLLQDSPTLVFPKSGSVIPKLWSDGGGGKAPEIPHEEGLQTQPRELQGGKSSLSQEGVRRCSWSSELVEKPHGREKAHKCLECGKGFSRSSTLMEHQNIHIGERSCECGECGKSFSGSSDLTKDHKIHTGKRWNSEIVTHHAWNVRRASGGIQRSSLTSTSTPGRGPASVPSVGRASCAAPAPSPMGGSALDDPQ</sequence>
<dbReference type="PROSITE" id="PS00028">
    <property type="entry name" value="ZINC_FINGER_C2H2_1"/>
    <property type="match status" value="1"/>
</dbReference>
<keyword evidence="5" id="KW-0862">Zinc</keyword>
<reference evidence="10" key="2">
    <citation type="submission" date="2025-09" db="UniProtKB">
        <authorList>
            <consortium name="Ensembl"/>
        </authorList>
    </citation>
    <scope>IDENTIFICATION</scope>
</reference>
<evidence type="ECO:0000256" key="4">
    <source>
        <dbReference type="ARBA" id="ARBA00022771"/>
    </source>
</evidence>
<keyword evidence="6" id="KW-0539">Nucleus</keyword>
<dbReference type="GO" id="GO:0010468">
    <property type="term" value="P:regulation of gene expression"/>
    <property type="evidence" value="ECO:0007669"/>
    <property type="project" value="TreeGrafter"/>
</dbReference>
<dbReference type="PANTHER" id="PTHR16515:SF57">
    <property type="entry name" value="ZINC FINGER PROTEIN 154-LIKE"/>
    <property type="match status" value="1"/>
</dbReference>
<organism evidence="10 11">
    <name type="scientific">Serinus canaria</name>
    <name type="common">Island canary</name>
    <name type="synonym">Fringilla canaria</name>
    <dbReference type="NCBI Taxonomy" id="9135"/>
    <lineage>
        <taxon>Eukaryota</taxon>
        <taxon>Metazoa</taxon>
        <taxon>Chordata</taxon>
        <taxon>Craniata</taxon>
        <taxon>Vertebrata</taxon>
        <taxon>Euteleostomi</taxon>
        <taxon>Archelosauria</taxon>
        <taxon>Archosauria</taxon>
        <taxon>Dinosauria</taxon>
        <taxon>Saurischia</taxon>
        <taxon>Theropoda</taxon>
        <taxon>Coelurosauria</taxon>
        <taxon>Aves</taxon>
        <taxon>Neognathae</taxon>
        <taxon>Neoaves</taxon>
        <taxon>Telluraves</taxon>
        <taxon>Australaves</taxon>
        <taxon>Passeriformes</taxon>
        <taxon>Passeroidea</taxon>
        <taxon>Fringillidae</taxon>
        <taxon>Carduelinae</taxon>
        <taxon>Serinus</taxon>
    </lineage>
</organism>
<feature type="compositionally biased region" description="Low complexity" evidence="8">
    <location>
        <begin position="306"/>
        <end position="327"/>
    </location>
</feature>
<feature type="compositionally biased region" description="Polar residues" evidence="8">
    <location>
        <begin position="171"/>
        <end position="185"/>
    </location>
</feature>
<evidence type="ECO:0000256" key="7">
    <source>
        <dbReference type="PROSITE-ProRule" id="PRU00042"/>
    </source>
</evidence>
<keyword evidence="4 7" id="KW-0863">Zinc-finger</keyword>
<keyword evidence="3" id="KW-0677">Repeat</keyword>
<dbReference type="FunFam" id="3.30.160.60:FF:000506">
    <property type="entry name" value="Zinc finger protein 23"/>
    <property type="match status" value="1"/>
</dbReference>
<reference evidence="10" key="1">
    <citation type="submission" date="2025-08" db="UniProtKB">
        <authorList>
            <consortium name="Ensembl"/>
        </authorList>
    </citation>
    <scope>IDENTIFICATION</scope>
</reference>
<evidence type="ECO:0000313" key="11">
    <source>
        <dbReference type="Proteomes" id="UP000694409"/>
    </source>
</evidence>
<dbReference type="PANTHER" id="PTHR16515">
    <property type="entry name" value="PR DOMAIN ZINC FINGER PROTEIN"/>
    <property type="match status" value="1"/>
</dbReference>
<name>A0A8C9U2B4_SERCA</name>
<feature type="domain" description="C2H2-type" evidence="9">
    <location>
        <begin position="210"/>
        <end position="237"/>
    </location>
</feature>
<evidence type="ECO:0000259" key="9">
    <source>
        <dbReference type="PROSITE" id="PS50157"/>
    </source>
</evidence>
<evidence type="ECO:0000256" key="6">
    <source>
        <dbReference type="ARBA" id="ARBA00023242"/>
    </source>
</evidence>
<evidence type="ECO:0000256" key="8">
    <source>
        <dbReference type="SAM" id="MobiDB-lite"/>
    </source>
</evidence>
<feature type="compositionally biased region" description="Polar residues" evidence="8">
    <location>
        <begin position="284"/>
        <end position="295"/>
    </location>
</feature>
<dbReference type="GO" id="GO:0005634">
    <property type="term" value="C:nucleus"/>
    <property type="evidence" value="ECO:0007669"/>
    <property type="project" value="UniProtKB-SubCell"/>
</dbReference>
<dbReference type="SUPFAM" id="SSF57667">
    <property type="entry name" value="beta-beta-alpha zinc fingers"/>
    <property type="match status" value="1"/>
</dbReference>
<proteinExistence type="predicted"/>
<feature type="domain" description="C2H2-type" evidence="9">
    <location>
        <begin position="238"/>
        <end position="265"/>
    </location>
</feature>
<feature type="region of interest" description="Disordered" evidence="8">
    <location>
        <begin position="46"/>
        <end position="114"/>
    </location>
</feature>
<dbReference type="InterPro" id="IPR013087">
    <property type="entry name" value="Znf_C2H2_type"/>
</dbReference>
<evidence type="ECO:0000256" key="2">
    <source>
        <dbReference type="ARBA" id="ARBA00022723"/>
    </source>
</evidence>
<dbReference type="InterPro" id="IPR036236">
    <property type="entry name" value="Znf_C2H2_sf"/>
</dbReference>
<dbReference type="FunFam" id="3.30.160.60:FF:000052">
    <property type="entry name" value="zinc finger protein 546 isoform X1"/>
    <property type="match status" value="1"/>
</dbReference>
<evidence type="ECO:0000256" key="5">
    <source>
        <dbReference type="ARBA" id="ARBA00022833"/>
    </source>
</evidence>
<comment type="subcellular location">
    <subcellularLocation>
        <location evidence="1">Nucleus</location>
    </subcellularLocation>
</comment>
<dbReference type="Gene3D" id="3.30.160.60">
    <property type="entry name" value="Classic Zinc Finger"/>
    <property type="match status" value="2"/>
</dbReference>
<evidence type="ECO:0000256" key="1">
    <source>
        <dbReference type="ARBA" id="ARBA00004123"/>
    </source>
</evidence>
<feature type="region of interest" description="Disordered" evidence="8">
    <location>
        <begin position="155"/>
        <end position="185"/>
    </location>
</feature>
<dbReference type="Pfam" id="PF00096">
    <property type="entry name" value="zf-C2H2"/>
    <property type="match status" value="1"/>
</dbReference>
<protein>
    <recommendedName>
        <fullName evidence="9">C2H2-type domain-containing protein</fullName>
    </recommendedName>
</protein>
<evidence type="ECO:0000256" key="3">
    <source>
        <dbReference type="ARBA" id="ARBA00022737"/>
    </source>
</evidence>
<feature type="region of interest" description="Disordered" evidence="8">
    <location>
        <begin position="279"/>
        <end position="327"/>
    </location>
</feature>
<dbReference type="Proteomes" id="UP000694409">
    <property type="component" value="Unassembled WGS sequence"/>
</dbReference>
<dbReference type="PROSITE" id="PS50157">
    <property type="entry name" value="ZINC_FINGER_C2H2_2"/>
    <property type="match status" value="2"/>
</dbReference>
<keyword evidence="2" id="KW-0479">Metal-binding</keyword>
<dbReference type="SMART" id="SM00355">
    <property type="entry name" value="ZnF_C2H2"/>
    <property type="match status" value="2"/>
</dbReference>
<dbReference type="AlphaFoldDB" id="A0A8C9U2B4"/>
<evidence type="ECO:0000313" key="10">
    <source>
        <dbReference type="Ensembl" id="ENSSCAP00000003244.1"/>
    </source>
</evidence>
<accession>A0A8C9U2B4</accession>
<dbReference type="GeneTree" id="ENSGT01150000286944"/>
<dbReference type="Ensembl" id="ENSSCAT00000003797.1">
    <property type="protein sequence ID" value="ENSSCAP00000003244.1"/>
    <property type="gene ID" value="ENSSCAG00000002735.1"/>
</dbReference>
<dbReference type="GO" id="GO:0008270">
    <property type="term" value="F:zinc ion binding"/>
    <property type="evidence" value="ECO:0007669"/>
    <property type="project" value="UniProtKB-KW"/>
</dbReference>
<keyword evidence="11" id="KW-1185">Reference proteome</keyword>